<dbReference type="InterPro" id="IPR028139">
    <property type="entry name" value="Humanin"/>
</dbReference>
<dbReference type="PANTHER" id="PTHR33895">
    <property type="entry name" value="HUMANIN-LIKE 4"/>
    <property type="match status" value="1"/>
</dbReference>
<evidence type="ECO:0000256" key="3">
    <source>
        <dbReference type="ARBA" id="ARBA00022490"/>
    </source>
</evidence>
<comment type="subcellular location">
    <subcellularLocation>
        <location evidence="1">Cytoplasm</location>
    </subcellularLocation>
    <subcellularLocation>
        <location evidence="2">Secreted</location>
    </subcellularLocation>
</comment>
<evidence type="ECO:0000256" key="1">
    <source>
        <dbReference type="ARBA" id="ARBA00004496"/>
    </source>
</evidence>
<dbReference type="Proteomes" id="UP001152836">
    <property type="component" value="Unassembled WGS sequence"/>
</dbReference>
<accession>A0AAU9ZQ30</accession>
<reference evidence="5" key="1">
    <citation type="submission" date="2022-06" db="EMBL/GenBank/DDBJ databases">
        <authorList>
            <person name="Andreotti S."/>
            <person name="Wyler E."/>
        </authorList>
    </citation>
    <scope>NUCLEOTIDE SEQUENCE</scope>
</reference>
<sequence>MAKRGFNCLLFLISEIDLSLKRWECYNKMRRHYGALIS</sequence>
<keyword evidence="3" id="KW-0963">Cytoplasm</keyword>
<dbReference type="GO" id="GO:0048019">
    <property type="term" value="F:receptor antagonist activity"/>
    <property type="evidence" value="ECO:0007669"/>
    <property type="project" value="TreeGrafter"/>
</dbReference>
<dbReference type="CDD" id="cd20245">
    <property type="entry name" value="humanin"/>
    <property type="match status" value="1"/>
</dbReference>
<evidence type="ECO:0000256" key="2">
    <source>
        <dbReference type="ARBA" id="ARBA00004613"/>
    </source>
</evidence>
<dbReference type="AlphaFoldDB" id="A0AAU9ZQ30"/>
<dbReference type="Pfam" id="PF15040">
    <property type="entry name" value="Humanin"/>
    <property type="match status" value="1"/>
</dbReference>
<gene>
    <name evidence="5" type="primary">Gm20594</name>
    <name evidence="5" type="ORF">PHOROB_LOCUS11273</name>
</gene>
<dbReference type="EMBL" id="CALSGD010001495">
    <property type="protein sequence ID" value="CAH6829115.1"/>
    <property type="molecule type" value="Genomic_DNA"/>
</dbReference>
<protein>
    <submittedName>
        <fullName evidence="5">Gm20594 protein</fullName>
    </submittedName>
</protein>
<evidence type="ECO:0000256" key="4">
    <source>
        <dbReference type="ARBA" id="ARBA00022525"/>
    </source>
</evidence>
<dbReference type="PANTHER" id="PTHR33895:SF5">
    <property type="entry name" value="HUMANIN-LIKE 4"/>
    <property type="match status" value="1"/>
</dbReference>
<keyword evidence="6" id="KW-1185">Reference proteome</keyword>
<dbReference type="GO" id="GO:0005576">
    <property type="term" value="C:extracellular region"/>
    <property type="evidence" value="ECO:0007669"/>
    <property type="project" value="UniProtKB-SubCell"/>
</dbReference>
<evidence type="ECO:0000313" key="6">
    <source>
        <dbReference type="Proteomes" id="UP001152836"/>
    </source>
</evidence>
<comment type="caution">
    <text evidence="5">The sequence shown here is derived from an EMBL/GenBank/DDBJ whole genome shotgun (WGS) entry which is preliminary data.</text>
</comment>
<dbReference type="GO" id="GO:0005737">
    <property type="term" value="C:cytoplasm"/>
    <property type="evidence" value="ECO:0007669"/>
    <property type="project" value="UniProtKB-SubCell"/>
</dbReference>
<proteinExistence type="predicted"/>
<evidence type="ECO:0000313" key="5">
    <source>
        <dbReference type="EMBL" id="CAH6829115.1"/>
    </source>
</evidence>
<dbReference type="GO" id="GO:1900118">
    <property type="term" value="P:negative regulation of execution phase of apoptosis"/>
    <property type="evidence" value="ECO:0007669"/>
    <property type="project" value="TreeGrafter"/>
</dbReference>
<keyword evidence="4" id="KW-0964">Secreted</keyword>
<organism evidence="5 6">
    <name type="scientific">Phodopus roborovskii</name>
    <name type="common">Roborovski's desert hamster</name>
    <name type="synonym">Cricetulus roborovskii</name>
    <dbReference type="NCBI Taxonomy" id="109678"/>
    <lineage>
        <taxon>Eukaryota</taxon>
        <taxon>Metazoa</taxon>
        <taxon>Chordata</taxon>
        <taxon>Craniata</taxon>
        <taxon>Vertebrata</taxon>
        <taxon>Euteleostomi</taxon>
        <taxon>Mammalia</taxon>
        <taxon>Eutheria</taxon>
        <taxon>Euarchontoglires</taxon>
        <taxon>Glires</taxon>
        <taxon>Rodentia</taxon>
        <taxon>Myomorpha</taxon>
        <taxon>Muroidea</taxon>
        <taxon>Cricetidae</taxon>
        <taxon>Cricetinae</taxon>
        <taxon>Phodopus</taxon>
    </lineage>
</organism>
<name>A0AAU9ZQ30_PHORO</name>